<dbReference type="PANTHER" id="PTHR40590">
    <property type="entry name" value="CYTOPLASMIC PROTEIN-RELATED"/>
    <property type="match status" value="1"/>
</dbReference>
<proteinExistence type="predicted"/>
<organism evidence="1 2">
    <name type="scientific">Sphingomonas lacunae</name>
    <dbReference type="NCBI Taxonomy" id="2698828"/>
    <lineage>
        <taxon>Bacteria</taxon>
        <taxon>Pseudomonadati</taxon>
        <taxon>Pseudomonadota</taxon>
        <taxon>Alphaproteobacteria</taxon>
        <taxon>Sphingomonadales</taxon>
        <taxon>Sphingomonadaceae</taxon>
        <taxon>Sphingomonas</taxon>
    </lineage>
</organism>
<evidence type="ECO:0000313" key="2">
    <source>
        <dbReference type="Proteomes" id="UP000503018"/>
    </source>
</evidence>
<dbReference type="EMBL" id="CP053015">
    <property type="protein sequence ID" value="QJQ32941.1"/>
    <property type="molecule type" value="Genomic_DNA"/>
</dbReference>
<sequence>MGLMLVAGCSAPEPMVTGPVHPAMWQVSDGDTRIILLGSVHLLPADLDWQDDRIRRAVEQSDQLLLELAPSEVEQAPALFALMASDEAVAPIDQRLDAVAADRLVDLAGAAGLDERDADRMESWALSLTVSNVSTADSGLAVDNGVEQRLTAAFARANKPVSGLETARQQLALFDDLPVPLQDQMLTQSVRRSNGAADTIRATVRAWASGDTAALARLAHQDFIQLPGLFGPLVTDRNRRWADQLSARMQRPGTVLVAVGAAHLVGPDNLPAMLSARGFVVERLPDR</sequence>
<dbReference type="CDD" id="cd14789">
    <property type="entry name" value="Tiki"/>
    <property type="match status" value="1"/>
</dbReference>
<protein>
    <submittedName>
        <fullName evidence="1">TraB/GumN family protein</fullName>
    </submittedName>
</protein>
<reference evidence="1 2" key="1">
    <citation type="submission" date="2020-01" db="EMBL/GenBank/DDBJ databases">
        <title>Sphingomonas sp. strain CSW-10.</title>
        <authorList>
            <person name="Chen W.-M."/>
        </authorList>
    </citation>
    <scope>NUCLEOTIDE SEQUENCE [LARGE SCALE GENOMIC DNA]</scope>
    <source>
        <strain evidence="1 2">CSW-10</strain>
    </source>
</reference>
<evidence type="ECO:0000313" key="1">
    <source>
        <dbReference type="EMBL" id="QJQ32941.1"/>
    </source>
</evidence>
<dbReference type="PANTHER" id="PTHR40590:SF1">
    <property type="entry name" value="CYTOPLASMIC PROTEIN"/>
    <property type="match status" value="1"/>
</dbReference>
<keyword evidence="2" id="KW-1185">Reference proteome</keyword>
<dbReference type="AlphaFoldDB" id="A0A6M4B0S6"/>
<dbReference type="Pfam" id="PF01963">
    <property type="entry name" value="TraB_PrgY_gumN"/>
    <property type="match status" value="1"/>
</dbReference>
<accession>A0A6M4B0S6</accession>
<dbReference type="Proteomes" id="UP000503018">
    <property type="component" value="Chromosome"/>
</dbReference>
<name>A0A6M4B0S6_9SPHN</name>
<dbReference type="InterPro" id="IPR002816">
    <property type="entry name" value="TraB/PrgY/GumN_fam"/>
</dbReference>
<dbReference type="KEGG" id="slan:GV829_11205"/>
<dbReference type="RefSeq" id="WP_169946707.1">
    <property type="nucleotide sequence ID" value="NZ_CP053015.1"/>
</dbReference>
<gene>
    <name evidence="1" type="ORF">GV829_11205</name>
</gene>
<dbReference type="InterPro" id="IPR047111">
    <property type="entry name" value="YbaP-like"/>
</dbReference>